<protein>
    <submittedName>
        <fullName evidence="6">Benzil reductase ((S)-benzoin forming)</fullName>
    </submittedName>
</protein>
<dbReference type="EMBL" id="QPJD01000005">
    <property type="protein sequence ID" value="RCW49120.1"/>
    <property type="molecule type" value="Genomic_DNA"/>
</dbReference>
<comment type="caution">
    <text evidence="6">The sequence shown here is derived from an EMBL/GenBank/DDBJ whole genome shotgun (WGS) entry which is preliminary data.</text>
</comment>
<evidence type="ECO:0000256" key="4">
    <source>
        <dbReference type="ARBA" id="ARBA00022857"/>
    </source>
</evidence>
<evidence type="ECO:0000256" key="5">
    <source>
        <dbReference type="ARBA" id="ARBA00023002"/>
    </source>
</evidence>
<dbReference type="Gene3D" id="3.40.50.720">
    <property type="entry name" value="NAD(P)-binding Rossmann-like Domain"/>
    <property type="match status" value="1"/>
</dbReference>
<comment type="similarity">
    <text evidence="2">Belongs to the short-chain dehydrogenases/reductases (SDR) family.</text>
</comment>
<evidence type="ECO:0000313" key="6">
    <source>
        <dbReference type="EMBL" id="RCW49120.1"/>
    </source>
</evidence>
<dbReference type="PRINTS" id="PR00081">
    <property type="entry name" value="GDHRDH"/>
</dbReference>
<evidence type="ECO:0000313" key="7">
    <source>
        <dbReference type="Proteomes" id="UP000252415"/>
    </source>
</evidence>
<dbReference type="OrthoDB" id="9794387at2"/>
<accession>A0A368W333</accession>
<keyword evidence="7" id="KW-1185">Reference proteome</keyword>
<gene>
    <name evidence="6" type="ORF">DFP97_105305</name>
</gene>
<evidence type="ECO:0000256" key="1">
    <source>
        <dbReference type="ARBA" id="ARBA00004496"/>
    </source>
</evidence>
<dbReference type="InterPro" id="IPR051721">
    <property type="entry name" value="Biopterin_syn/organic_redct"/>
</dbReference>
<evidence type="ECO:0000256" key="3">
    <source>
        <dbReference type="ARBA" id="ARBA00022490"/>
    </source>
</evidence>
<proteinExistence type="inferred from homology"/>
<dbReference type="PANTHER" id="PTHR44085:SF2">
    <property type="entry name" value="SEPIAPTERIN REDUCTASE"/>
    <property type="match status" value="1"/>
</dbReference>
<keyword evidence="5" id="KW-0560">Oxidoreductase</keyword>
<dbReference type="RefSeq" id="WP_114379855.1">
    <property type="nucleotide sequence ID" value="NZ_QPJD01000005.1"/>
</dbReference>
<sequence length="253" mass="28236">MNYYIITGTSRGLGEAIASKLISPENYFFCISRSTNESLIKQAEDMESKIEYINADLNEIDGIDTLMSRIFDAINESEVHSIHLINNAGVLGPIEPVGLSTSNEIIKNVNVNLIAPMLLSNLFISYTNNYKVDKRIVNISSGAGKHPYFGWSSYCSTKAGLDLFTQCTGLEQSNNTDSPVIICSIHPGLIDTEMQVQIRNTDKHNFMDLEQFIAFKEEGILQTPDSVADVVIKLLEQDKEFIQGKVLDIKQFQ</sequence>
<dbReference type="GO" id="GO:0006729">
    <property type="term" value="P:tetrahydrobiopterin biosynthetic process"/>
    <property type="evidence" value="ECO:0007669"/>
    <property type="project" value="TreeGrafter"/>
</dbReference>
<dbReference type="InterPro" id="IPR002347">
    <property type="entry name" value="SDR_fam"/>
</dbReference>
<comment type="subcellular location">
    <subcellularLocation>
        <location evidence="1">Cytoplasm</location>
    </subcellularLocation>
</comment>
<keyword evidence="3" id="KW-0963">Cytoplasm</keyword>
<dbReference type="InterPro" id="IPR020904">
    <property type="entry name" value="Sc_DH/Rdtase_CS"/>
</dbReference>
<dbReference type="Pfam" id="PF00106">
    <property type="entry name" value="adh_short"/>
    <property type="match status" value="1"/>
</dbReference>
<reference evidence="6 7" key="1">
    <citation type="submission" date="2018-07" db="EMBL/GenBank/DDBJ databases">
        <title>Genomic Encyclopedia of Type Strains, Phase III (KMG-III): the genomes of soil and plant-associated and newly described type strains.</title>
        <authorList>
            <person name="Whitman W."/>
        </authorList>
    </citation>
    <scope>NUCLEOTIDE SEQUENCE [LARGE SCALE GENOMIC DNA]</scope>
    <source>
        <strain evidence="6 7">CECT 7506</strain>
    </source>
</reference>
<dbReference type="SUPFAM" id="SSF51735">
    <property type="entry name" value="NAD(P)-binding Rossmann-fold domains"/>
    <property type="match status" value="1"/>
</dbReference>
<dbReference type="GO" id="GO:0004757">
    <property type="term" value="F:sepiapterin reductase (NADP+) activity"/>
    <property type="evidence" value="ECO:0007669"/>
    <property type="project" value="TreeGrafter"/>
</dbReference>
<dbReference type="NCBIfam" id="NF005381">
    <property type="entry name" value="PRK06924.1"/>
    <property type="match status" value="1"/>
</dbReference>
<dbReference type="AlphaFoldDB" id="A0A368W333"/>
<name>A0A368W333_9BACL</name>
<dbReference type="PROSITE" id="PS00061">
    <property type="entry name" value="ADH_SHORT"/>
    <property type="match status" value="1"/>
</dbReference>
<evidence type="ECO:0000256" key="2">
    <source>
        <dbReference type="ARBA" id="ARBA00006484"/>
    </source>
</evidence>
<dbReference type="GO" id="GO:0005737">
    <property type="term" value="C:cytoplasm"/>
    <property type="evidence" value="ECO:0007669"/>
    <property type="project" value="UniProtKB-SubCell"/>
</dbReference>
<organism evidence="6 7">
    <name type="scientific">Paenibacillus prosopidis</name>
    <dbReference type="NCBI Taxonomy" id="630520"/>
    <lineage>
        <taxon>Bacteria</taxon>
        <taxon>Bacillati</taxon>
        <taxon>Bacillota</taxon>
        <taxon>Bacilli</taxon>
        <taxon>Bacillales</taxon>
        <taxon>Paenibacillaceae</taxon>
        <taxon>Paenibacillus</taxon>
    </lineage>
</organism>
<dbReference type="PANTHER" id="PTHR44085">
    <property type="entry name" value="SEPIAPTERIN REDUCTASE"/>
    <property type="match status" value="1"/>
</dbReference>
<keyword evidence="4" id="KW-0521">NADP</keyword>
<dbReference type="InterPro" id="IPR036291">
    <property type="entry name" value="NAD(P)-bd_dom_sf"/>
</dbReference>
<dbReference type="Proteomes" id="UP000252415">
    <property type="component" value="Unassembled WGS sequence"/>
</dbReference>